<sequence length="537" mass="61879">MLTPETPKQRMRQNHLVNQGLPMGGKFQVNNIQASFNQTKPVQESIEDFKSEISNEVDLLRNELKDLRYMVYIQNSTIEELTDEVRNREADLEFCTDKVESLELEVSDLRYALENKNNDTDNKQSNKPSENKTEYSNTIFSHFGDVSNKKSPQSTQETQPPIVAFTGFTSFSDITPATEQFTDTERPNLQDFYFGNSYLSTIVDNIPELKTDNEPIAQLKSKSKSKQKTQVENHDSNEINYFEIIDTDLYSISGTGRSGTPTSGSLNTVQKNSEFHSKYPTEKSRSNAMTIVISNIPKLTRKPAINGDFYGYWLQLSTNLTRVGLNDFVSDFNKRTFINYDKITDKFLIDVIYNTIDDKFKKEVIRWDLKTPGKALYWIASYLYGRRISPRELKQRVGEIKFNGGGREFEEYRKLVLTYRNVRDFYKIPIDDLELTRILISSPINSFIEFFVDFSKSNPEFFPTIKGYLDAIEAFIATSETNYANSTYPTYLDQGKILNPTDPTLSMGINSATIWNGKYSMTAVPGFWCWYNEGKIW</sequence>
<protein>
    <submittedName>
        <fullName evidence="1">Unnamed protein product</fullName>
    </submittedName>
</protein>
<proteinExistence type="predicted"/>
<organism evidence="1 2">
    <name type="scientific">Candida boidinii</name>
    <name type="common">Yeast</name>
    <dbReference type="NCBI Taxonomy" id="5477"/>
    <lineage>
        <taxon>Eukaryota</taxon>
        <taxon>Fungi</taxon>
        <taxon>Dikarya</taxon>
        <taxon>Ascomycota</taxon>
        <taxon>Saccharomycotina</taxon>
        <taxon>Pichiomycetes</taxon>
        <taxon>Pichiales</taxon>
        <taxon>Pichiaceae</taxon>
        <taxon>Ogataea</taxon>
        <taxon>Ogataea/Candida clade</taxon>
    </lineage>
</organism>
<dbReference type="Proteomes" id="UP001165101">
    <property type="component" value="Unassembled WGS sequence"/>
</dbReference>
<accession>A0ACB5TM04</accession>
<comment type="caution">
    <text evidence="1">The sequence shown here is derived from an EMBL/GenBank/DDBJ whole genome shotgun (WGS) entry which is preliminary data.</text>
</comment>
<reference evidence="1" key="1">
    <citation type="submission" date="2023-04" db="EMBL/GenBank/DDBJ databases">
        <title>Candida boidinii NBRC 1967.</title>
        <authorList>
            <person name="Ichikawa N."/>
            <person name="Sato H."/>
            <person name="Tonouchi N."/>
        </authorList>
    </citation>
    <scope>NUCLEOTIDE SEQUENCE</scope>
    <source>
        <strain evidence="1">NBRC 1967</strain>
    </source>
</reference>
<dbReference type="EMBL" id="BSXV01000930">
    <property type="protein sequence ID" value="GME91158.1"/>
    <property type="molecule type" value="Genomic_DNA"/>
</dbReference>
<evidence type="ECO:0000313" key="1">
    <source>
        <dbReference type="EMBL" id="GME91158.1"/>
    </source>
</evidence>
<evidence type="ECO:0000313" key="2">
    <source>
        <dbReference type="Proteomes" id="UP001165101"/>
    </source>
</evidence>
<gene>
    <name evidence="1" type="ORF">Cboi01_000218600</name>
</gene>
<keyword evidence="2" id="KW-1185">Reference proteome</keyword>
<name>A0ACB5TM04_CANBO</name>